<dbReference type="EMBL" id="FMXP01000005">
    <property type="protein sequence ID" value="SDB08834.1"/>
    <property type="molecule type" value="Genomic_DNA"/>
</dbReference>
<feature type="signal peptide" evidence="2">
    <location>
        <begin position="1"/>
        <end position="21"/>
    </location>
</feature>
<feature type="coiled-coil region" evidence="1">
    <location>
        <begin position="24"/>
        <end position="51"/>
    </location>
</feature>
<keyword evidence="1" id="KW-0175">Coiled coil</keyword>
<name>A0A1G6AK93_9STRE</name>
<dbReference type="Proteomes" id="UP000182508">
    <property type="component" value="Unassembled WGS sequence"/>
</dbReference>
<organism evidence="3 4">
    <name type="scientific">Streptococcus henryi</name>
    <dbReference type="NCBI Taxonomy" id="439219"/>
    <lineage>
        <taxon>Bacteria</taxon>
        <taxon>Bacillati</taxon>
        <taxon>Bacillota</taxon>
        <taxon>Bacilli</taxon>
        <taxon>Lactobacillales</taxon>
        <taxon>Streptococcaceae</taxon>
        <taxon>Streptococcus</taxon>
    </lineage>
</organism>
<dbReference type="RefSeq" id="WP_074485210.1">
    <property type="nucleotide sequence ID" value="NZ_FMXP01000005.1"/>
</dbReference>
<reference evidence="3 4" key="1">
    <citation type="submission" date="2016-10" db="EMBL/GenBank/DDBJ databases">
        <authorList>
            <person name="de Groot N.N."/>
        </authorList>
    </citation>
    <scope>NUCLEOTIDE SEQUENCE [LARGE SCALE GENOMIC DNA]</scope>
    <source>
        <strain evidence="3 4">A-4</strain>
    </source>
</reference>
<dbReference type="STRING" id="439219.SAMN02910293_00436"/>
<evidence type="ECO:0000313" key="3">
    <source>
        <dbReference type="EMBL" id="SDB08834.1"/>
    </source>
</evidence>
<evidence type="ECO:0000256" key="2">
    <source>
        <dbReference type="SAM" id="SignalP"/>
    </source>
</evidence>
<keyword evidence="4" id="KW-1185">Reference proteome</keyword>
<proteinExistence type="predicted"/>
<sequence length="75" mass="8270">MKVKILTAINACLLVCIASLAVCQSVQQKQIAELEKTVQHYEERQQALISRDKALQIELADLKKYVQENKGGAGG</sequence>
<protein>
    <submittedName>
        <fullName evidence="3">Uncharacterized protein</fullName>
    </submittedName>
</protein>
<dbReference type="AlphaFoldDB" id="A0A1G6AK93"/>
<evidence type="ECO:0000256" key="1">
    <source>
        <dbReference type="SAM" id="Coils"/>
    </source>
</evidence>
<evidence type="ECO:0000313" key="4">
    <source>
        <dbReference type="Proteomes" id="UP000182508"/>
    </source>
</evidence>
<feature type="chain" id="PRO_5038741130" evidence="2">
    <location>
        <begin position="22"/>
        <end position="75"/>
    </location>
</feature>
<keyword evidence="2" id="KW-0732">Signal</keyword>
<accession>A0A1G6AK93</accession>
<gene>
    <name evidence="3" type="ORF">SAMN02910293_00436</name>
</gene>